<feature type="region of interest" description="Disordered" evidence="6">
    <location>
        <begin position="1"/>
        <end position="41"/>
    </location>
</feature>
<dbReference type="OrthoDB" id="414814at2759"/>
<dbReference type="AlphaFoldDB" id="C5L2J8"/>
<dbReference type="SUPFAM" id="SSF90229">
    <property type="entry name" value="CCCH zinc finger"/>
    <property type="match status" value="1"/>
</dbReference>
<evidence type="ECO:0000256" key="5">
    <source>
        <dbReference type="PROSITE-ProRule" id="PRU00723"/>
    </source>
</evidence>
<dbReference type="PROSITE" id="PS50103">
    <property type="entry name" value="ZF_C3H1"/>
    <property type="match status" value="1"/>
</dbReference>
<gene>
    <name evidence="8" type="ORF">Pmar_PMAR021742</name>
</gene>
<dbReference type="Pfam" id="PF00400">
    <property type="entry name" value="WD40"/>
    <property type="match status" value="1"/>
</dbReference>
<dbReference type="GO" id="GO:0008270">
    <property type="term" value="F:zinc ion binding"/>
    <property type="evidence" value="ECO:0007669"/>
    <property type="project" value="UniProtKB-KW"/>
</dbReference>
<dbReference type="InterPro" id="IPR000571">
    <property type="entry name" value="Znf_CCCH"/>
</dbReference>
<dbReference type="InterPro" id="IPR036855">
    <property type="entry name" value="Znf_CCCH_sf"/>
</dbReference>
<evidence type="ECO:0000256" key="2">
    <source>
        <dbReference type="ARBA" id="ARBA00022771"/>
    </source>
</evidence>
<dbReference type="InterPro" id="IPR001680">
    <property type="entry name" value="WD40_rpt"/>
</dbReference>
<dbReference type="OMA" id="FNPYGYL"/>
<evidence type="ECO:0000313" key="9">
    <source>
        <dbReference type="Proteomes" id="UP000007800"/>
    </source>
</evidence>
<keyword evidence="3 5" id="KW-0862">Zinc</keyword>
<evidence type="ECO:0000313" key="8">
    <source>
        <dbReference type="EMBL" id="EER09092.1"/>
    </source>
</evidence>
<evidence type="ECO:0000256" key="3">
    <source>
        <dbReference type="ARBA" id="ARBA00022833"/>
    </source>
</evidence>
<protein>
    <recommendedName>
        <fullName evidence="7">C3H1-type domain-containing protein</fullName>
    </recommendedName>
</protein>
<keyword evidence="2 5" id="KW-0863">Zinc-finger</keyword>
<evidence type="ECO:0000259" key="7">
    <source>
        <dbReference type="PROSITE" id="PS50103"/>
    </source>
</evidence>
<dbReference type="RefSeq" id="XP_002777276.1">
    <property type="nucleotide sequence ID" value="XM_002777230.1"/>
</dbReference>
<reference evidence="8 9" key="1">
    <citation type="submission" date="2008-07" db="EMBL/GenBank/DDBJ databases">
        <authorList>
            <person name="El-Sayed N."/>
            <person name="Caler E."/>
            <person name="Inman J."/>
            <person name="Amedeo P."/>
            <person name="Hass B."/>
            <person name="Wortman J."/>
        </authorList>
    </citation>
    <scope>NUCLEOTIDE SEQUENCE [LARGE SCALE GENOMIC DNA]</scope>
    <source>
        <strain evidence="9">ATCC 50983 / TXsc</strain>
    </source>
</reference>
<evidence type="ECO:0000256" key="1">
    <source>
        <dbReference type="ARBA" id="ARBA00022723"/>
    </source>
</evidence>
<keyword evidence="9" id="KW-1185">Reference proteome</keyword>
<feature type="compositionally biased region" description="Basic residues" evidence="6">
    <location>
        <begin position="1"/>
        <end position="17"/>
    </location>
</feature>
<dbReference type="InterPro" id="IPR015943">
    <property type="entry name" value="WD40/YVTN_repeat-like_dom_sf"/>
</dbReference>
<dbReference type="Pfam" id="PF00642">
    <property type="entry name" value="zf-CCCH"/>
    <property type="match status" value="1"/>
</dbReference>
<organism evidence="9">
    <name type="scientific">Perkinsus marinus (strain ATCC 50983 / TXsc)</name>
    <dbReference type="NCBI Taxonomy" id="423536"/>
    <lineage>
        <taxon>Eukaryota</taxon>
        <taxon>Sar</taxon>
        <taxon>Alveolata</taxon>
        <taxon>Perkinsozoa</taxon>
        <taxon>Perkinsea</taxon>
        <taxon>Perkinsida</taxon>
        <taxon>Perkinsidae</taxon>
        <taxon>Perkinsus</taxon>
    </lineage>
</organism>
<accession>C5L2J8</accession>
<evidence type="ECO:0000256" key="6">
    <source>
        <dbReference type="SAM" id="MobiDB-lite"/>
    </source>
</evidence>
<dbReference type="PANTHER" id="PTHR19855">
    <property type="entry name" value="WD40 REPEAT PROTEIN 12, 37"/>
    <property type="match status" value="1"/>
</dbReference>
<feature type="repeat" description="WD" evidence="4">
    <location>
        <begin position="176"/>
        <end position="215"/>
    </location>
</feature>
<dbReference type="PANTHER" id="PTHR19855:SF11">
    <property type="entry name" value="RIBOSOME BIOGENESIS PROTEIN WDR12"/>
    <property type="match status" value="1"/>
</dbReference>
<dbReference type="Proteomes" id="UP000007800">
    <property type="component" value="Unassembled WGS sequence"/>
</dbReference>
<dbReference type="Gene3D" id="3.30.1370.210">
    <property type="match status" value="1"/>
</dbReference>
<dbReference type="Gene3D" id="2.130.10.10">
    <property type="entry name" value="YVTN repeat-like/Quinoprotein amine dehydrogenase"/>
    <property type="match status" value="2"/>
</dbReference>
<dbReference type="FunCoup" id="C5L2J8">
    <property type="interactions" value="3"/>
</dbReference>
<dbReference type="PROSITE" id="PS50082">
    <property type="entry name" value="WD_REPEATS_2"/>
    <property type="match status" value="1"/>
</dbReference>
<dbReference type="SMART" id="SM00320">
    <property type="entry name" value="WD40"/>
    <property type="match status" value="4"/>
</dbReference>
<keyword evidence="1 5" id="KW-0479">Metal-binding</keyword>
<dbReference type="InParanoid" id="C5L2J8"/>
<feature type="domain" description="C3H1-type" evidence="7">
    <location>
        <begin position="44"/>
        <end position="71"/>
    </location>
</feature>
<keyword evidence="4" id="KW-0853">WD repeat</keyword>
<proteinExistence type="predicted"/>
<dbReference type="GO" id="GO:0005634">
    <property type="term" value="C:nucleus"/>
    <property type="evidence" value="ECO:0007669"/>
    <property type="project" value="TreeGrafter"/>
</dbReference>
<feature type="zinc finger region" description="C3H1-type" evidence="5">
    <location>
        <begin position="44"/>
        <end position="71"/>
    </location>
</feature>
<name>C5L2J8_PERM5</name>
<dbReference type="SUPFAM" id="SSF50978">
    <property type="entry name" value="WD40 repeat-like"/>
    <property type="match status" value="1"/>
</dbReference>
<dbReference type="GeneID" id="9065178"/>
<sequence>MKHRSSQRGSGHGRGRGPPRGPFRGKGSRGPVKEDRPPPLCDEDATTMACRAFMTGDCPRGSDCRFVHYVKRLHEVVDAHSDGKCINAVILIDDTLFTGGSDGKLRTWKAVPTPAGHIELTPDLIVDTDGQPVMSVYFEPTRNEAGNITNGGVMFCGLEDGRVRVFDKTTGAQFDLLGHAKAVHSLGVLQGILVTSSWDGTVRLWTPKDGTYQNTHTIEIGYPVKCMTIAEQTMWIGGVCGITGISIVDLTIQGRIDTQSPVMNMLIYENHVVAITLDGKLFVFDPNGNETASMDCALHYVNNGEKLRKPCCNSCLDGVIINGQPALLVGQMNGSIRAYSLPTLKPILWWQTAMQRRNADVRIVKSLVNTNLFITGCADGSLSLWQWQNIG</sequence>
<dbReference type="InterPro" id="IPR036322">
    <property type="entry name" value="WD40_repeat_dom_sf"/>
</dbReference>
<dbReference type="EMBL" id="GG678592">
    <property type="protein sequence ID" value="EER09092.1"/>
    <property type="molecule type" value="Genomic_DNA"/>
</dbReference>
<evidence type="ECO:0000256" key="4">
    <source>
        <dbReference type="PROSITE-ProRule" id="PRU00221"/>
    </source>
</evidence>